<keyword evidence="1 6" id="KW-0547">Nucleotide-binding</keyword>
<keyword evidence="4 6" id="KW-0067">ATP-binding</keyword>
<evidence type="ECO:0000256" key="3">
    <source>
        <dbReference type="ARBA" id="ARBA00022806"/>
    </source>
</evidence>
<comment type="similarity">
    <text evidence="6">Belongs to the DEAD box helicase family.</text>
</comment>
<dbReference type="GO" id="GO:0005730">
    <property type="term" value="C:nucleolus"/>
    <property type="evidence" value="ECO:0007669"/>
    <property type="project" value="EnsemblFungi"/>
</dbReference>
<comment type="domain">
    <text evidence="7">The Q motif is unique to and characteristic of the DEAD box family of RNA helicases and controls ATP binding and hydrolysis.</text>
</comment>
<dbReference type="InterPro" id="IPR014001">
    <property type="entry name" value="Helicase_ATP-bd"/>
</dbReference>
<feature type="domain" description="Helicase ATP-binding" evidence="9">
    <location>
        <begin position="217"/>
        <end position="397"/>
    </location>
</feature>
<dbReference type="KEGG" id="erc:Ecym_2514"/>
<dbReference type="HOGENOM" id="CLU_003041_15_2_1"/>
<dbReference type="STRING" id="931890.G8JPX7"/>
<evidence type="ECO:0000256" key="4">
    <source>
        <dbReference type="ARBA" id="ARBA00022840"/>
    </source>
</evidence>
<dbReference type="InterPro" id="IPR001650">
    <property type="entry name" value="Helicase_C-like"/>
</dbReference>
<keyword evidence="12" id="KW-1185">Reference proteome</keyword>
<dbReference type="SMART" id="SM00490">
    <property type="entry name" value="HELICc"/>
    <property type="match status" value="1"/>
</dbReference>
<dbReference type="InParanoid" id="G8JPX7"/>
<comment type="catalytic activity">
    <reaction evidence="7">
        <text>ATP + H2O = ADP + phosphate + H(+)</text>
        <dbReference type="Rhea" id="RHEA:13065"/>
        <dbReference type="ChEBI" id="CHEBI:15377"/>
        <dbReference type="ChEBI" id="CHEBI:15378"/>
        <dbReference type="ChEBI" id="CHEBI:30616"/>
        <dbReference type="ChEBI" id="CHEBI:43474"/>
        <dbReference type="ChEBI" id="CHEBI:456216"/>
        <dbReference type="EC" id="3.6.4.13"/>
    </reaction>
</comment>
<dbReference type="GeneID" id="11468267"/>
<dbReference type="PROSITE" id="PS51194">
    <property type="entry name" value="HELICASE_CTER"/>
    <property type="match status" value="1"/>
</dbReference>
<dbReference type="CDD" id="cd18787">
    <property type="entry name" value="SF2_C_DEAD"/>
    <property type="match status" value="1"/>
</dbReference>
<keyword evidence="2 6" id="KW-0378">Hydrolase</keyword>
<dbReference type="PROSITE" id="PS00039">
    <property type="entry name" value="DEAD_ATP_HELICASE"/>
    <property type="match status" value="1"/>
</dbReference>
<evidence type="ECO:0000256" key="2">
    <source>
        <dbReference type="ARBA" id="ARBA00022801"/>
    </source>
</evidence>
<dbReference type="Proteomes" id="UP000006790">
    <property type="component" value="Chromosome 2"/>
</dbReference>
<dbReference type="Pfam" id="PF00271">
    <property type="entry name" value="Helicase_C"/>
    <property type="match status" value="1"/>
</dbReference>
<dbReference type="eggNOG" id="KOG0350">
    <property type="taxonomic scope" value="Eukaryota"/>
</dbReference>
<reference evidence="12" key="1">
    <citation type="journal article" date="2012" name="G3 (Bethesda)">
        <title>Pichia sorbitophila, an interspecies yeast hybrid reveals early steps of genome resolution following polyploidization.</title>
        <authorList>
            <person name="Leh Louis V."/>
            <person name="Despons L."/>
            <person name="Friedrich A."/>
            <person name="Martin T."/>
            <person name="Durrens P."/>
            <person name="Casaregola S."/>
            <person name="Neuveglise C."/>
            <person name="Fairhead C."/>
            <person name="Marck C."/>
            <person name="Cruz J.A."/>
            <person name="Straub M.L."/>
            <person name="Kugler V."/>
            <person name="Sacerdot C."/>
            <person name="Uzunov Z."/>
            <person name="Thierry A."/>
            <person name="Weiss S."/>
            <person name="Bleykasten C."/>
            <person name="De Montigny J."/>
            <person name="Jacques N."/>
            <person name="Jung P."/>
            <person name="Lemaire M."/>
            <person name="Mallet S."/>
            <person name="Morel G."/>
            <person name="Richard G.F."/>
            <person name="Sarkar A."/>
            <person name="Savel G."/>
            <person name="Schacherer J."/>
            <person name="Seret M.L."/>
            <person name="Talla E."/>
            <person name="Samson G."/>
            <person name="Jubin C."/>
            <person name="Poulain J."/>
            <person name="Vacherie B."/>
            <person name="Barbe V."/>
            <person name="Pelletier E."/>
            <person name="Sherman D.J."/>
            <person name="Westhof E."/>
            <person name="Weissenbach J."/>
            <person name="Baret P.V."/>
            <person name="Wincker P."/>
            <person name="Gaillardin C."/>
            <person name="Dujon B."/>
            <person name="Souciet J.L."/>
        </authorList>
    </citation>
    <scope>NUCLEOTIDE SEQUENCE [LARGE SCALE GENOMIC DNA]</scope>
    <source>
        <strain evidence="12">CBS 270.75 / DBVPG 7215 / KCTC 17166 / NRRL Y-17582</strain>
    </source>
</reference>
<dbReference type="GO" id="GO:0003724">
    <property type="term" value="F:RNA helicase activity"/>
    <property type="evidence" value="ECO:0007669"/>
    <property type="project" value="UniProtKB-EC"/>
</dbReference>
<dbReference type="OrthoDB" id="3370at2759"/>
<evidence type="ECO:0000256" key="1">
    <source>
        <dbReference type="ARBA" id="ARBA00022741"/>
    </source>
</evidence>
<organism evidence="11 12">
    <name type="scientific">Eremothecium cymbalariae (strain CBS 270.75 / DBVPG 7215 / KCTC 17166 / NRRL Y-17582)</name>
    <name type="common">Yeast</name>
    <dbReference type="NCBI Taxonomy" id="931890"/>
    <lineage>
        <taxon>Eukaryota</taxon>
        <taxon>Fungi</taxon>
        <taxon>Dikarya</taxon>
        <taxon>Ascomycota</taxon>
        <taxon>Saccharomycotina</taxon>
        <taxon>Saccharomycetes</taxon>
        <taxon>Saccharomycetales</taxon>
        <taxon>Saccharomycetaceae</taxon>
        <taxon>Eremothecium</taxon>
    </lineage>
</organism>
<feature type="domain" description="Helicase C-terminal" evidence="10">
    <location>
        <begin position="429"/>
        <end position="604"/>
    </location>
</feature>
<dbReference type="GO" id="GO:0030687">
    <property type="term" value="C:preribosome, large subunit precursor"/>
    <property type="evidence" value="ECO:0007669"/>
    <property type="project" value="EnsemblFungi"/>
</dbReference>
<dbReference type="SUPFAM" id="SSF52540">
    <property type="entry name" value="P-loop containing nucleoside triphosphate hydrolases"/>
    <property type="match status" value="1"/>
</dbReference>
<dbReference type="FunCoup" id="G8JPX7">
    <property type="interactions" value="841"/>
</dbReference>
<dbReference type="PANTHER" id="PTHR24031">
    <property type="entry name" value="RNA HELICASE"/>
    <property type="match status" value="1"/>
</dbReference>
<evidence type="ECO:0000259" key="10">
    <source>
        <dbReference type="PROSITE" id="PS51194"/>
    </source>
</evidence>
<dbReference type="CDD" id="cd17956">
    <property type="entry name" value="DEADc_DDX51"/>
    <property type="match status" value="1"/>
</dbReference>
<evidence type="ECO:0000259" key="9">
    <source>
        <dbReference type="PROSITE" id="PS51192"/>
    </source>
</evidence>
<name>G8JPX7_ERECY</name>
<dbReference type="InterPro" id="IPR011545">
    <property type="entry name" value="DEAD/DEAH_box_helicase_dom"/>
</dbReference>
<dbReference type="RefSeq" id="XP_003645052.1">
    <property type="nucleotide sequence ID" value="XM_003645004.1"/>
</dbReference>
<dbReference type="GO" id="GO:0003723">
    <property type="term" value="F:RNA binding"/>
    <property type="evidence" value="ECO:0007669"/>
    <property type="project" value="UniProtKB-UniRule"/>
</dbReference>
<proteinExistence type="inferred from homology"/>
<accession>G8JPX7</accession>
<dbReference type="GO" id="GO:0000466">
    <property type="term" value="P:maturation of 5.8S rRNA from tricistronic rRNA transcript (SSU-rRNA, 5.8S rRNA, LSU-rRNA)"/>
    <property type="evidence" value="ECO:0007669"/>
    <property type="project" value="EnsemblFungi"/>
</dbReference>
<evidence type="ECO:0000313" key="12">
    <source>
        <dbReference type="Proteomes" id="UP000006790"/>
    </source>
</evidence>
<feature type="compositionally biased region" description="Basic and acidic residues" evidence="8">
    <location>
        <begin position="29"/>
        <end position="40"/>
    </location>
</feature>
<feature type="compositionally biased region" description="Acidic residues" evidence="8">
    <location>
        <begin position="41"/>
        <end position="65"/>
    </location>
</feature>
<evidence type="ECO:0000256" key="7">
    <source>
        <dbReference type="RuleBase" id="RU365068"/>
    </source>
</evidence>
<dbReference type="EC" id="3.6.4.13" evidence="7"/>
<dbReference type="GO" id="GO:0000463">
    <property type="term" value="P:maturation of LSU-rRNA from tricistronic rRNA transcript (SSU-rRNA, 5.8S rRNA, LSU-rRNA)"/>
    <property type="evidence" value="ECO:0007669"/>
    <property type="project" value="EnsemblFungi"/>
</dbReference>
<evidence type="ECO:0000313" key="11">
    <source>
        <dbReference type="EMBL" id="AET38235.1"/>
    </source>
</evidence>
<sequence>MFAPRYEPSKVCRVNEVPSKAEQVVPRKRALEDYIESERETEGDEDEDMNDAQESMGADEDDELEKQENGISEDMLSGDSNTEVTSSRHESVFSRFRKSMARQVKDDIHDKSDSLRYDDEESVPVHELAPIPQPAIVRDKNFQNAKSDHKLTAWSNISKIVYDNSMEKPFNAYKTLLSSRLLTNIESQFSHIAFPVQTCMLDAILPTLTTAYSVSKKNYTRKVGDILVNASTGSGKTLAYSIPIVHILSKRIVNRLRAIILVPTKLLIQQVYETILTLSQGTSLIINVSRLDKSLKEEHLKLQSKEPDILIVTPGRLVDHLHMSTFSLQNLKFLILDEADRLLNQSFQNWCSELMTKIEAEKLDKNPGNILKMIFSATLTTNTEKLHELMLHNPKLITMGTEKLYNMPKLLQEFNIPIPTAKSHKKPLILLRLLSTLQAPDLRVLVFVKSNDASIRLSSLLQIMINRHLGTDSIEVASINNNNSKALNKKLISSFSKPNSQQKTTKVLISTDLMSRGIDIINITHVINYDLPVSSQQYVHRCGRTARAHTHGSALNILVGKGELNFWHDQINTDISRDIEGYKITPFDGEKLLNLIKVDDMEEATYKDCLEELKHNVLGH</sequence>
<dbReference type="InterPro" id="IPR000629">
    <property type="entry name" value="RNA-helicase_DEAD-box_CS"/>
</dbReference>
<gene>
    <name evidence="11" type="ordered locus">Ecym_2514</name>
</gene>
<dbReference type="Pfam" id="PF00270">
    <property type="entry name" value="DEAD"/>
    <property type="match status" value="1"/>
</dbReference>
<dbReference type="OMA" id="HLEWLVI"/>
<evidence type="ECO:0000256" key="6">
    <source>
        <dbReference type="RuleBase" id="RU000492"/>
    </source>
</evidence>
<dbReference type="SMART" id="SM00487">
    <property type="entry name" value="DEXDc"/>
    <property type="match status" value="1"/>
</dbReference>
<dbReference type="EMBL" id="CP002498">
    <property type="protein sequence ID" value="AET38235.1"/>
    <property type="molecule type" value="Genomic_DNA"/>
</dbReference>
<dbReference type="InterPro" id="IPR027417">
    <property type="entry name" value="P-loop_NTPase"/>
</dbReference>
<dbReference type="GO" id="GO:0016787">
    <property type="term" value="F:hydrolase activity"/>
    <property type="evidence" value="ECO:0007669"/>
    <property type="project" value="UniProtKB-KW"/>
</dbReference>
<keyword evidence="5 7" id="KW-0694">RNA-binding</keyword>
<dbReference type="AlphaFoldDB" id="G8JPX7"/>
<keyword evidence="3 6" id="KW-0347">Helicase</keyword>
<dbReference type="GO" id="GO:0005524">
    <property type="term" value="F:ATP binding"/>
    <property type="evidence" value="ECO:0007669"/>
    <property type="project" value="UniProtKB-UniRule"/>
</dbReference>
<dbReference type="Gene3D" id="3.40.50.300">
    <property type="entry name" value="P-loop containing nucleotide triphosphate hydrolases"/>
    <property type="match status" value="2"/>
</dbReference>
<dbReference type="PROSITE" id="PS51192">
    <property type="entry name" value="HELICASE_ATP_BIND_1"/>
    <property type="match status" value="1"/>
</dbReference>
<evidence type="ECO:0000256" key="5">
    <source>
        <dbReference type="ARBA" id="ARBA00022884"/>
    </source>
</evidence>
<feature type="region of interest" description="Disordered" evidence="8">
    <location>
        <begin position="1"/>
        <end position="92"/>
    </location>
</feature>
<evidence type="ECO:0000256" key="8">
    <source>
        <dbReference type="SAM" id="MobiDB-lite"/>
    </source>
</evidence>
<protein>
    <recommendedName>
        <fullName evidence="7">ATP-dependent RNA helicase</fullName>
        <ecNumber evidence="7">3.6.4.13</ecNumber>
    </recommendedName>
</protein>
<comment type="function">
    <text evidence="7">RNA helicase.</text>
</comment>